<dbReference type="GO" id="GO:0032259">
    <property type="term" value="P:methylation"/>
    <property type="evidence" value="ECO:0007669"/>
    <property type="project" value="UniProtKB-KW"/>
</dbReference>
<gene>
    <name evidence="1" type="ORF">E9677_10220</name>
</gene>
<dbReference type="GO" id="GO:0008168">
    <property type="term" value="F:methyltransferase activity"/>
    <property type="evidence" value="ECO:0007669"/>
    <property type="project" value="UniProtKB-KW"/>
</dbReference>
<sequence>MMGIVKSVRKLLGLYKRPSTEQVMQAEYYQKLHEENRAYQENNWLVPEMARLLTCSPKSVVEIGCGNARFLKAVAQHVETATGLDWAVSPMIGALPDNAKVQRADVTKDEIPSADLICSGDVLEHFEPSVVESVVAKLHSRARHNFHVIACYDDGHSHLTVMEPAQWLSLFQKIDPAYKLERAWVRRKQKPNDQVCIICNF</sequence>
<evidence type="ECO:0000313" key="1">
    <source>
        <dbReference type="EMBL" id="THV15709.1"/>
    </source>
</evidence>
<protein>
    <submittedName>
        <fullName evidence="1">Class I SAM-dependent methyltransferase</fullName>
    </submittedName>
</protein>
<dbReference type="EMBL" id="STGT01000002">
    <property type="protein sequence ID" value="THV15709.1"/>
    <property type="molecule type" value="Genomic_DNA"/>
</dbReference>
<dbReference type="Pfam" id="PF13489">
    <property type="entry name" value="Methyltransf_23"/>
    <property type="match status" value="1"/>
</dbReference>
<name>A0ABY2QX95_9HYPH</name>
<keyword evidence="1" id="KW-0808">Transferase</keyword>
<accession>A0ABY2QX95</accession>
<reference evidence="1 2" key="1">
    <citation type="submission" date="2019-04" db="EMBL/GenBank/DDBJ databases">
        <title>Genome sequence of strain 7209-2.</title>
        <authorList>
            <person name="Gao J."/>
            <person name="Sun J."/>
        </authorList>
    </citation>
    <scope>NUCLEOTIDE SEQUENCE [LARGE SCALE GENOMIC DNA]</scope>
    <source>
        <strain evidence="1 2">7209-2</strain>
    </source>
</reference>
<comment type="caution">
    <text evidence="1">The sequence shown here is derived from an EMBL/GenBank/DDBJ whole genome shotgun (WGS) entry which is preliminary data.</text>
</comment>
<dbReference type="Gene3D" id="3.40.50.150">
    <property type="entry name" value="Vaccinia Virus protein VP39"/>
    <property type="match status" value="1"/>
</dbReference>
<dbReference type="InterPro" id="IPR029063">
    <property type="entry name" value="SAM-dependent_MTases_sf"/>
</dbReference>
<proteinExistence type="predicted"/>
<keyword evidence="1" id="KW-0489">Methyltransferase</keyword>
<dbReference type="Proteomes" id="UP000309667">
    <property type="component" value="Unassembled WGS sequence"/>
</dbReference>
<keyword evidence="2" id="KW-1185">Reference proteome</keyword>
<dbReference type="SUPFAM" id="SSF53335">
    <property type="entry name" value="S-adenosyl-L-methionine-dependent methyltransferases"/>
    <property type="match status" value="1"/>
</dbReference>
<evidence type="ECO:0000313" key="2">
    <source>
        <dbReference type="Proteomes" id="UP000309667"/>
    </source>
</evidence>
<organism evidence="1 2">
    <name type="scientific">Rhizobium rhizophilum</name>
    <dbReference type="NCBI Taxonomy" id="1850373"/>
    <lineage>
        <taxon>Bacteria</taxon>
        <taxon>Pseudomonadati</taxon>
        <taxon>Pseudomonadota</taxon>
        <taxon>Alphaproteobacteria</taxon>
        <taxon>Hyphomicrobiales</taxon>
        <taxon>Rhizobiaceae</taxon>
        <taxon>Rhizobium/Agrobacterium group</taxon>
        <taxon>Rhizobium</taxon>
    </lineage>
</organism>
<dbReference type="CDD" id="cd02440">
    <property type="entry name" value="AdoMet_MTases"/>
    <property type="match status" value="1"/>
</dbReference>